<feature type="compositionally biased region" description="Basic and acidic residues" evidence="1">
    <location>
        <begin position="236"/>
        <end position="260"/>
    </location>
</feature>
<accession>E3SLB3</accession>
<evidence type="ECO:0000256" key="1">
    <source>
        <dbReference type="SAM" id="MobiDB-lite"/>
    </source>
</evidence>
<feature type="compositionally biased region" description="Polar residues" evidence="1">
    <location>
        <begin position="187"/>
        <end position="200"/>
    </location>
</feature>
<dbReference type="KEGG" id="vg:10328764"/>
<feature type="compositionally biased region" description="Basic and acidic residues" evidence="1">
    <location>
        <begin position="105"/>
        <end position="121"/>
    </location>
</feature>
<feature type="region of interest" description="Disordered" evidence="1">
    <location>
        <begin position="33"/>
        <end position="151"/>
    </location>
</feature>
<organism evidence="2 3">
    <name type="scientific">Synechococcus phage S-SSM7</name>
    <dbReference type="NCBI Taxonomy" id="445686"/>
    <lineage>
        <taxon>Viruses</taxon>
        <taxon>Duplodnaviria</taxon>
        <taxon>Heunggongvirae</taxon>
        <taxon>Uroviricota</taxon>
        <taxon>Caudoviricetes</taxon>
        <taxon>Pantevenvirales</taxon>
        <taxon>Kyanoviridae</taxon>
        <taxon>Lipsvirus</taxon>
        <taxon>Lipsvirus ssm7</taxon>
    </lineage>
</organism>
<evidence type="ECO:0000313" key="2">
    <source>
        <dbReference type="EMBL" id="ADO98261.1"/>
    </source>
</evidence>
<feature type="region of interest" description="Disordered" evidence="1">
    <location>
        <begin position="217"/>
        <end position="372"/>
    </location>
</feature>
<feature type="region of interest" description="Disordered" evidence="1">
    <location>
        <begin position="176"/>
        <end position="202"/>
    </location>
</feature>
<name>E3SLB3_9CAUD</name>
<gene>
    <name evidence="2" type="ORF">SSSM7_196</name>
</gene>
<dbReference type="Proteomes" id="UP000006527">
    <property type="component" value="Segment"/>
</dbReference>
<dbReference type="GeneID" id="10328764"/>
<feature type="compositionally biased region" description="Basic and acidic residues" evidence="1">
    <location>
        <begin position="269"/>
        <end position="292"/>
    </location>
</feature>
<dbReference type="EMBL" id="GU071098">
    <property type="protein sequence ID" value="ADO98261.1"/>
    <property type="molecule type" value="Genomic_DNA"/>
</dbReference>
<reference evidence="2 3" key="1">
    <citation type="journal article" date="2010" name="Environ. Microbiol.">
        <title>Genomic analysis of oceanic cyanobacterial myoviruses compared with T4-like myoviruses from diverse hosts and environments.</title>
        <authorList>
            <person name="Sullivan M.B."/>
            <person name="Huang K.H."/>
            <person name="Ignacio-Espinoza J.C."/>
            <person name="Berlin A.M."/>
            <person name="Kelly L."/>
            <person name="Weigele P.R."/>
            <person name="DeFrancesco A.S."/>
            <person name="Kern S.E."/>
            <person name="Thompson L.R."/>
            <person name="Young S."/>
            <person name="Yandava C."/>
            <person name="Fu R."/>
            <person name="Krastins B."/>
            <person name="Chase M."/>
            <person name="Sarracino D."/>
            <person name="Osburne M.S."/>
            <person name="Henn M.R."/>
            <person name="Chisholm S.W."/>
        </authorList>
    </citation>
    <scope>NUCLEOTIDE SEQUENCE [LARGE SCALE GENOMIC DNA]</scope>
    <source>
        <strain evidence="2">8109-3</strain>
    </source>
</reference>
<dbReference type="RefSeq" id="YP_004324248.1">
    <property type="nucleotide sequence ID" value="NC_015287.1"/>
</dbReference>
<feature type="compositionally biased region" description="Basic and acidic residues" evidence="1">
    <location>
        <begin position="341"/>
        <end position="354"/>
    </location>
</feature>
<protein>
    <submittedName>
        <fullName evidence="2">Uncharacterized protein</fullName>
    </submittedName>
</protein>
<feature type="compositionally biased region" description="Basic and acidic residues" evidence="1">
    <location>
        <begin position="176"/>
        <end position="185"/>
    </location>
</feature>
<feature type="compositionally biased region" description="Basic and acidic residues" evidence="1">
    <location>
        <begin position="301"/>
        <end position="331"/>
    </location>
</feature>
<evidence type="ECO:0000313" key="3">
    <source>
        <dbReference type="Proteomes" id="UP000006527"/>
    </source>
</evidence>
<proteinExistence type="predicted"/>
<keyword evidence="3" id="KW-1185">Reference proteome</keyword>
<sequence>MKSFEQFEYEQSLVDEGLRDDISFVGANVRSRFQKGKRAPERKISNKGVPTQDAVKSTNIGKPSSSSPNRPSEIGSDPGPAPNIPTRPGRRSDGSKKTGVAATIERNKERATAYAKSERGKKIGRTVGGALGAARTYKPDGEAVDTGASGMGTQMRHLRGIGAAAMDGAIKGYQNRTKDAKKDGRNISGSGAQKGGTTASRGLFGLVSDFAKDKIKKKVGIDSKKTAGGKTITGDVESKYRKGQQERQKQRDLDKERMTPKSETQASKDATRATKNKPTEKSPERIAQDKKVNKALGGDAKGVKAQREIDKQIETARKDTAARDQVKKDFESSYGKGASLKSDEKKPSESESKVKSLVKGAESESKARKKIK</sequence>
<feature type="compositionally biased region" description="Polar residues" evidence="1">
    <location>
        <begin position="54"/>
        <end position="70"/>
    </location>
</feature>